<keyword evidence="3" id="KW-1185">Reference proteome</keyword>
<evidence type="ECO:0008006" key="4">
    <source>
        <dbReference type="Google" id="ProtNLM"/>
    </source>
</evidence>
<dbReference type="InterPro" id="IPR002954">
    <property type="entry name" value="Salm_SPAgM"/>
</dbReference>
<comment type="caution">
    <text evidence="2">The sequence shown here is derived from an EMBL/GenBank/DDBJ whole genome shotgun (WGS) entry which is preliminary data.</text>
</comment>
<dbReference type="RefSeq" id="WP_168080787.1">
    <property type="nucleotide sequence ID" value="NZ_JAAVJI010000001.1"/>
</dbReference>
<proteinExistence type="predicted"/>
<evidence type="ECO:0000313" key="3">
    <source>
        <dbReference type="Proteomes" id="UP000746535"/>
    </source>
</evidence>
<sequence>MTSYVDVVRLVHLGECRLASAQAAASRTQRECDALNDACGAVEQSSQGLGQWLAAGYLNTTMVSRSELLGNLRQQAVIRRRLADLALERAQLEQRRTMLNETLSSQLRAHQRLKARQEKIHALQQRLRKSQYAAQQRQQELETEDLIMSTLR</sequence>
<name>A0ABX0YB79_9PSED</name>
<evidence type="ECO:0000256" key="1">
    <source>
        <dbReference type="SAM" id="Coils"/>
    </source>
</evidence>
<organism evidence="2 3">
    <name type="scientific">Pseudomonas quercus</name>
    <dbReference type="NCBI Taxonomy" id="2722792"/>
    <lineage>
        <taxon>Bacteria</taxon>
        <taxon>Pseudomonadati</taxon>
        <taxon>Pseudomonadota</taxon>
        <taxon>Gammaproteobacteria</taxon>
        <taxon>Pseudomonadales</taxon>
        <taxon>Pseudomonadaceae</taxon>
        <taxon>Pseudomonas</taxon>
    </lineage>
</organism>
<reference evidence="2 3" key="1">
    <citation type="submission" date="2020-03" db="EMBL/GenBank/DDBJ databases">
        <authorList>
            <person name="Wang L."/>
            <person name="He N."/>
            <person name="Li Y."/>
            <person name="Fang Y."/>
            <person name="Zhang F."/>
        </authorList>
    </citation>
    <scope>NUCLEOTIDE SEQUENCE [LARGE SCALE GENOMIC DNA]</scope>
    <source>
        <strain evidence="3">hsmgli-8</strain>
    </source>
</reference>
<evidence type="ECO:0000313" key="2">
    <source>
        <dbReference type="EMBL" id="NJO99541.1"/>
    </source>
</evidence>
<dbReference type="Proteomes" id="UP000746535">
    <property type="component" value="Unassembled WGS sequence"/>
</dbReference>
<dbReference type="EMBL" id="JAAVJI010000001">
    <property type="protein sequence ID" value="NJO99541.1"/>
    <property type="molecule type" value="Genomic_DNA"/>
</dbReference>
<accession>A0ABX0YB79</accession>
<keyword evidence="1" id="KW-0175">Coiled coil</keyword>
<dbReference type="Pfam" id="PF02090">
    <property type="entry name" value="SPAM"/>
    <property type="match status" value="1"/>
</dbReference>
<feature type="coiled-coil region" evidence="1">
    <location>
        <begin position="75"/>
        <end position="102"/>
    </location>
</feature>
<protein>
    <recommendedName>
        <fullName evidence="4">Type III secretion protein</fullName>
    </recommendedName>
</protein>
<gene>
    <name evidence="2" type="ORF">HBH25_01490</name>
</gene>